<dbReference type="InterPro" id="IPR058163">
    <property type="entry name" value="LysR-type_TF_proteobact-type"/>
</dbReference>
<dbReference type="SUPFAM" id="SSF46785">
    <property type="entry name" value="Winged helix' DNA-binding domain"/>
    <property type="match status" value="1"/>
</dbReference>
<reference evidence="6 7" key="1">
    <citation type="submission" date="2020-04" db="EMBL/GenBank/DDBJ databases">
        <title>Description of novel Gluconacetobacter.</title>
        <authorList>
            <person name="Sombolestani A."/>
        </authorList>
    </citation>
    <scope>NUCLEOTIDE SEQUENCE [LARGE SCALE GENOMIC DNA]</scope>
    <source>
        <strain evidence="6 7">LMG 27802</strain>
    </source>
</reference>
<dbReference type="GO" id="GO:0003677">
    <property type="term" value="F:DNA binding"/>
    <property type="evidence" value="ECO:0007669"/>
    <property type="project" value="UniProtKB-KW"/>
</dbReference>
<sequence length="302" mass="32748">MSFKQNVPSISALVTFEAAMRLRSFTAAARELGVSQAAVSRQVRLLEEDFGVPLFQRAHRAVIPTAAGMMLGGTLGEAFHQIRDVVESIRRPRESDTLTVGATLAQTQFWLLPRLPQFRALHPDLKIRVVSQDEMFDARDDLDVMIRFGVPPVAGGRTLASARDSVFPVCSPAFLAGIGGAATADALPHLPLIGSDAPDPSWIQWPDWFDAVGLGPATPRAVLQFNHYTDGIAAAIAGQGVALGWRLLLQEQLRAGLLVRVTDLVLQPQASYNILIPDRRAPCAAAHLFAEWLAGQFPPSDF</sequence>
<dbReference type="InterPro" id="IPR036388">
    <property type="entry name" value="WH-like_DNA-bd_sf"/>
</dbReference>
<dbReference type="CDD" id="cd08432">
    <property type="entry name" value="PBP2_GcdR_TrpI_HvrB_AmpR_like"/>
    <property type="match status" value="1"/>
</dbReference>
<feature type="domain" description="HTH lysR-type" evidence="5">
    <location>
        <begin position="8"/>
        <end position="65"/>
    </location>
</feature>
<comment type="caution">
    <text evidence="6">The sequence shown here is derived from an EMBL/GenBank/DDBJ whole genome shotgun (WGS) entry which is preliminary data.</text>
</comment>
<dbReference type="InterPro" id="IPR036390">
    <property type="entry name" value="WH_DNA-bd_sf"/>
</dbReference>
<evidence type="ECO:0000256" key="3">
    <source>
        <dbReference type="ARBA" id="ARBA00023125"/>
    </source>
</evidence>
<dbReference type="GO" id="GO:0003700">
    <property type="term" value="F:DNA-binding transcription factor activity"/>
    <property type="evidence" value="ECO:0007669"/>
    <property type="project" value="InterPro"/>
</dbReference>
<dbReference type="AlphaFoldDB" id="A0A7W4K8P7"/>
<dbReference type="Pfam" id="PF03466">
    <property type="entry name" value="LysR_substrate"/>
    <property type="match status" value="1"/>
</dbReference>
<keyword evidence="7" id="KW-1185">Reference proteome</keyword>
<comment type="similarity">
    <text evidence="1">Belongs to the LysR transcriptional regulatory family.</text>
</comment>
<name>A0A7W4K8P7_9PROT</name>
<dbReference type="PANTHER" id="PTHR30537">
    <property type="entry name" value="HTH-TYPE TRANSCRIPTIONAL REGULATOR"/>
    <property type="match status" value="1"/>
</dbReference>
<dbReference type="PROSITE" id="PS50931">
    <property type="entry name" value="HTH_LYSR"/>
    <property type="match status" value="1"/>
</dbReference>
<evidence type="ECO:0000259" key="5">
    <source>
        <dbReference type="PROSITE" id="PS50931"/>
    </source>
</evidence>
<dbReference type="PRINTS" id="PR00039">
    <property type="entry name" value="HTHLYSR"/>
</dbReference>
<accession>A0A7W4K8P7</accession>
<dbReference type="Pfam" id="PF00126">
    <property type="entry name" value="HTH_1"/>
    <property type="match status" value="1"/>
</dbReference>
<dbReference type="PANTHER" id="PTHR30537:SF5">
    <property type="entry name" value="HTH-TYPE TRANSCRIPTIONAL ACTIVATOR TTDR-RELATED"/>
    <property type="match status" value="1"/>
</dbReference>
<evidence type="ECO:0000256" key="1">
    <source>
        <dbReference type="ARBA" id="ARBA00009437"/>
    </source>
</evidence>
<dbReference type="FunFam" id="1.10.10.10:FF:000001">
    <property type="entry name" value="LysR family transcriptional regulator"/>
    <property type="match status" value="1"/>
</dbReference>
<keyword evidence="2" id="KW-0805">Transcription regulation</keyword>
<proteinExistence type="inferred from homology"/>
<keyword evidence="3" id="KW-0238">DNA-binding</keyword>
<dbReference type="EMBL" id="JABEQM010000009">
    <property type="protein sequence ID" value="MBB2202350.1"/>
    <property type="molecule type" value="Genomic_DNA"/>
</dbReference>
<dbReference type="Proteomes" id="UP000578030">
    <property type="component" value="Unassembled WGS sequence"/>
</dbReference>
<evidence type="ECO:0000313" key="6">
    <source>
        <dbReference type="EMBL" id="MBB2202350.1"/>
    </source>
</evidence>
<dbReference type="InterPro" id="IPR000847">
    <property type="entry name" value="LysR_HTH_N"/>
</dbReference>
<dbReference type="RefSeq" id="WP_182959533.1">
    <property type="nucleotide sequence ID" value="NZ_JABEQM010000009.1"/>
</dbReference>
<protein>
    <submittedName>
        <fullName evidence="6">LysR family transcriptional regulator</fullName>
    </submittedName>
</protein>
<dbReference type="Gene3D" id="3.40.190.10">
    <property type="entry name" value="Periplasmic binding protein-like II"/>
    <property type="match status" value="2"/>
</dbReference>
<keyword evidence="4" id="KW-0804">Transcription</keyword>
<dbReference type="SUPFAM" id="SSF53850">
    <property type="entry name" value="Periplasmic binding protein-like II"/>
    <property type="match status" value="1"/>
</dbReference>
<evidence type="ECO:0000313" key="7">
    <source>
        <dbReference type="Proteomes" id="UP000578030"/>
    </source>
</evidence>
<organism evidence="6 7">
    <name type="scientific">Gluconacetobacter tumulisoli</name>
    <dbReference type="NCBI Taxonomy" id="1286189"/>
    <lineage>
        <taxon>Bacteria</taxon>
        <taxon>Pseudomonadati</taxon>
        <taxon>Pseudomonadota</taxon>
        <taxon>Alphaproteobacteria</taxon>
        <taxon>Acetobacterales</taxon>
        <taxon>Acetobacteraceae</taxon>
        <taxon>Gluconacetobacter</taxon>
    </lineage>
</organism>
<dbReference type="InterPro" id="IPR005119">
    <property type="entry name" value="LysR_subst-bd"/>
</dbReference>
<evidence type="ECO:0000256" key="2">
    <source>
        <dbReference type="ARBA" id="ARBA00023015"/>
    </source>
</evidence>
<gene>
    <name evidence="6" type="ORF">HLH28_12340</name>
</gene>
<evidence type="ECO:0000256" key="4">
    <source>
        <dbReference type="ARBA" id="ARBA00023163"/>
    </source>
</evidence>
<dbReference type="Gene3D" id="1.10.10.10">
    <property type="entry name" value="Winged helix-like DNA-binding domain superfamily/Winged helix DNA-binding domain"/>
    <property type="match status" value="1"/>
</dbReference>